<protein>
    <submittedName>
        <fullName evidence="2">Uncharacterized protein</fullName>
    </submittedName>
</protein>
<feature type="region of interest" description="Disordered" evidence="1">
    <location>
        <begin position="122"/>
        <end position="168"/>
    </location>
</feature>
<dbReference type="Proteomes" id="UP000823388">
    <property type="component" value="Chromosome 4K"/>
</dbReference>
<keyword evidence="3" id="KW-1185">Reference proteome</keyword>
<sequence>MPCTRAGSRGPPRPAIDPWAGGRTYIRAGRSVRRRVRGATLALLSYCHPPPLFVGWSGRRPWPRAPAHGLPAPVPCPRRQGTARYLPARNSMDSGACLVSPPVTAGEGWPSLLLTSSGRPARTQRTHACSGPRQHAVTASRAHGVRGNGNGRRPQPGRPAKGSIGRSASERATLILIPGAHERCHPQVGVAPALWPAEAQGSGVRLGERETSRAPVTRAPGSGFCHGTTTTTTWGGCRRARPSLPRCCCCCSSDGLGRPRTRGGRGTDAGSVGGSSACLSAWLAGWPGRPGRAVRPGSLPATPVAVRERGPSPAQPAGDRGESAHAAQARQASLLPQQARL</sequence>
<name>A0A8T0TJL7_PANVG</name>
<dbReference type="EMBL" id="CM029043">
    <property type="protein sequence ID" value="KAG2609263.1"/>
    <property type="molecule type" value="Genomic_DNA"/>
</dbReference>
<reference evidence="2" key="1">
    <citation type="submission" date="2020-05" db="EMBL/GenBank/DDBJ databases">
        <title>WGS assembly of Panicum virgatum.</title>
        <authorList>
            <person name="Lovell J.T."/>
            <person name="Jenkins J."/>
            <person name="Shu S."/>
            <person name="Juenger T.E."/>
            <person name="Schmutz J."/>
        </authorList>
    </citation>
    <scope>NUCLEOTIDE SEQUENCE</scope>
    <source>
        <strain evidence="2">AP13</strain>
    </source>
</reference>
<proteinExistence type="predicted"/>
<accession>A0A8T0TJL7</accession>
<evidence type="ECO:0000313" key="2">
    <source>
        <dbReference type="EMBL" id="KAG2609263.1"/>
    </source>
</evidence>
<dbReference type="AlphaFoldDB" id="A0A8T0TJL7"/>
<gene>
    <name evidence="2" type="ORF">PVAP13_4KG023716</name>
</gene>
<evidence type="ECO:0000313" key="3">
    <source>
        <dbReference type="Proteomes" id="UP000823388"/>
    </source>
</evidence>
<comment type="caution">
    <text evidence="2">The sequence shown here is derived from an EMBL/GenBank/DDBJ whole genome shotgun (WGS) entry which is preliminary data.</text>
</comment>
<evidence type="ECO:0000256" key="1">
    <source>
        <dbReference type="SAM" id="MobiDB-lite"/>
    </source>
</evidence>
<feature type="compositionally biased region" description="Polar residues" evidence="1">
    <location>
        <begin position="330"/>
        <end position="341"/>
    </location>
</feature>
<organism evidence="2 3">
    <name type="scientific">Panicum virgatum</name>
    <name type="common">Blackwell switchgrass</name>
    <dbReference type="NCBI Taxonomy" id="38727"/>
    <lineage>
        <taxon>Eukaryota</taxon>
        <taxon>Viridiplantae</taxon>
        <taxon>Streptophyta</taxon>
        <taxon>Embryophyta</taxon>
        <taxon>Tracheophyta</taxon>
        <taxon>Spermatophyta</taxon>
        <taxon>Magnoliopsida</taxon>
        <taxon>Liliopsida</taxon>
        <taxon>Poales</taxon>
        <taxon>Poaceae</taxon>
        <taxon>PACMAD clade</taxon>
        <taxon>Panicoideae</taxon>
        <taxon>Panicodae</taxon>
        <taxon>Paniceae</taxon>
        <taxon>Panicinae</taxon>
        <taxon>Panicum</taxon>
        <taxon>Panicum sect. Hiantes</taxon>
    </lineage>
</organism>
<feature type="region of interest" description="Disordered" evidence="1">
    <location>
        <begin position="293"/>
        <end position="341"/>
    </location>
</feature>